<accession>A0ABW1Z4V9</accession>
<reference evidence="8" key="1">
    <citation type="journal article" date="2019" name="Int. J. Syst. Evol. Microbiol.">
        <title>The Global Catalogue of Microorganisms (GCM) 10K type strain sequencing project: providing services to taxonomists for standard genome sequencing and annotation.</title>
        <authorList>
            <consortium name="The Broad Institute Genomics Platform"/>
            <consortium name="The Broad Institute Genome Sequencing Center for Infectious Disease"/>
            <person name="Wu L."/>
            <person name="Ma J."/>
        </authorList>
    </citation>
    <scope>NUCLEOTIDE SEQUENCE [LARGE SCALE GENOMIC DNA]</scope>
    <source>
        <strain evidence="8">CGMCC 1.16026</strain>
    </source>
</reference>
<evidence type="ECO:0000256" key="3">
    <source>
        <dbReference type="SAM" id="MobiDB-lite"/>
    </source>
</evidence>
<dbReference type="InterPro" id="IPR017853">
    <property type="entry name" value="GH"/>
</dbReference>
<dbReference type="Proteomes" id="UP001596391">
    <property type="component" value="Unassembled WGS sequence"/>
</dbReference>
<dbReference type="InterPro" id="IPR048395">
    <property type="entry name" value="Glyco_hydro_31_C"/>
</dbReference>
<protein>
    <submittedName>
        <fullName evidence="7">TIM-barrel domain-containing protein</fullName>
    </submittedName>
</protein>
<dbReference type="Gene3D" id="2.60.40.1180">
    <property type="entry name" value="Golgi alpha-mannosidase II"/>
    <property type="match status" value="2"/>
</dbReference>
<feature type="domain" description="Glycoside hydrolase family 31 TIM barrel" evidence="4">
    <location>
        <begin position="2"/>
        <end position="228"/>
    </location>
</feature>
<comment type="caution">
    <text evidence="7">The sequence shown here is derived from an EMBL/GenBank/DDBJ whole genome shotgun (WGS) entry which is preliminary data.</text>
</comment>
<dbReference type="SUPFAM" id="SSF51011">
    <property type="entry name" value="Glycosyl hydrolase domain"/>
    <property type="match status" value="1"/>
</dbReference>
<dbReference type="PANTHER" id="PTHR22762:SF89">
    <property type="entry name" value="ALPHA-XYLOSIDASE"/>
    <property type="match status" value="1"/>
</dbReference>
<proteinExistence type="inferred from homology"/>
<evidence type="ECO:0000256" key="2">
    <source>
        <dbReference type="RuleBase" id="RU361185"/>
    </source>
</evidence>
<keyword evidence="2" id="KW-0378">Hydrolase</keyword>
<dbReference type="PANTHER" id="PTHR22762">
    <property type="entry name" value="ALPHA-GLUCOSIDASE"/>
    <property type="match status" value="1"/>
</dbReference>
<sequence length="592" mass="66842">MFLHRLHEEGVHATLNLHPASGVQTFEAPYAEMARAMGQTDGKYVPFQITDRKFAENYFDILHHPLEKQGIDFWWLDWQQEAHTDVAGVDPTFWLNYLHFTDQEREGKRPMLFHRWGGLGNHRYQIGFSGDTISKWESLAFQPNFTATAANVGYAYWSHDIGGHMPGAIEPELYLRWLQFGAFSPILRTHTTKNPEAERRVWAYPEPYSDIMEATLRQRAAWIPYIYTEARRTYDTGVAFLRPLYYSWPEQNEAYDAKNEFLFGDNVIVAPVTSPVDSVSGLAQESLWLPQGEWIEQSSGRHLQGGARMTREYSLEQTPVFMRPGTIVPMQPPMLHVGEKAVDPLIVRVAALDDKQQSSYSLYEDSSEGRGYEDAAYTRTELSASREGAVTTLVVHAAKGSYVGMVRSRAIQLELPGDWPPTAVSVNGKRQELVRDPKASGWRFEGNTLTTIVLTDSFSTAHDVTIRVERDPKLVAQSSLLDGFAGKMVDLRRAYAQMNDIWPVNDLVAASQTGDRIGYRPEQALQEVKALPGLITSAQRGVEEFAVREDKDWKVAPKPKDDEDAAAQHRKQAANQVRLKRARAALVAAAKN</sequence>
<organism evidence="7 8">
    <name type="scientific">Granulicella cerasi</name>
    <dbReference type="NCBI Taxonomy" id="741063"/>
    <lineage>
        <taxon>Bacteria</taxon>
        <taxon>Pseudomonadati</taxon>
        <taxon>Acidobacteriota</taxon>
        <taxon>Terriglobia</taxon>
        <taxon>Terriglobales</taxon>
        <taxon>Acidobacteriaceae</taxon>
        <taxon>Granulicella</taxon>
    </lineage>
</organism>
<dbReference type="RefSeq" id="WP_390233485.1">
    <property type="nucleotide sequence ID" value="NZ_JBHSWI010000001.1"/>
</dbReference>
<evidence type="ECO:0000313" key="7">
    <source>
        <dbReference type="EMBL" id="MFC6644181.1"/>
    </source>
</evidence>
<evidence type="ECO:0000256" key="1">
    <source>
        <dbReference type="ARBA" id="ARBA00007806"/>
    </source>
</evidence>
<dbReference type="Gene3D" id="3.20.20.80">
    <property type="entry name" value="Glycosidases"/>
    <property type="match status" value="1"/>
</dbReference>
<dbReference type="Pfam" id="PF01055">
    <property type="entry name" value="Glyco_hydro_31_2nd"/>
    <property type="match status" value="1"/>
</dbReference>
<evidence type="ECO:0000313" key="8">
    <source>
        <dbReference type="Proteomes" id="UP001596391"/>
    </source>
</evidence>
<name>A0ABW1Z4V9_9BACT</name>
<feature type="compositionally biased region" description="Basic and acidic residues" evidence="3">
    <location>
        <begin position="550"/>
        <end position="561"/>
    </location>
</feature>
<dbReference type="EMBL" id="JBHSWI010000001">
    <property type="protein sequence ID" value="MFC6644181.1"/>
    <property type="molecule type" value="Genomic_DNA"/>
</dbReference>
<feature type="domain" description="DUF5110" evidence="5">
    <location>
        <begin position="344"/>
        <end position="417"/>
    </location>
</feature>
<keyword evidence="2" id="KW-0326">Glycosidase</keyword>
<evidence type="ECO:0000259" key="6">
    <source>
        <dbReference type="Pfam" id="PF21365"/>
    </source>
</evidence>
<dbReference type="Pfam" id="PF21365">
    <property type="entry name" value="Glyco_hydro_31_3rd"/>
    <property type="match status" value="1"/>
</dbReference>
<evidence type="ECO:0000259" key="5">
    <source>
        <dbReference type="Pfam" id="PF17137"/>
    </source>
</evidence>
<dbReference type="SUPFAM" id="SSF51445">
    <property type="entry name" value="(Trans)glycosidases"/>
    <property type="match status" value="1"/>
</dbReference>
<dbReference type="CDD" id="cd06595">
    <property type="entry name" value="GH31_u1"/>
    <property type="match status" value="1"/>
</dbReference>
<feature type="region of interest" description="Disordered" evidence="3">
    <location>
        <begin position="550"/>
        <end position="574"/>
    </location>
</feature>
<evidence type="ECO:0000259" key="4">
    <source>
        <dbReference type="Pfam" id="PF01055"/>
    </source>
</evidence>
<dbReference type="InterPro" id="IPR000322">
    <property type="entry name" value="Glyco_hydro_31_TIM"/>
</dbReference>
<keyword evidence="8" id="KW-1185">Reference proteome</keyword>
<dbReference type="InterPro" id="IPR033403">
    <property type="entry name" value="DUF5110"/>
</dbReference>
<feature type="domain" description="Glycosyl hydrolase family 31 C-terminal" evidence="6">
    <location>
        <begin position="238"/>
        <end position="328"/>
    </location>
</feature>
<dbReference type="InterPro" id="IPR013780">
    <property type="entry name" value="Glyco_hydro_b"/>
</dbReference>
<comment type="similarity">
    <text evidence="1 2">Belongs to the glycosyl hydrolase 31 family.</text>
</comment>
<dbReference type="Pfam" id="PF17137">
    <property type="entry name" value="DUF5110"/>
    <property type="match status" value="1"/>
</dbReference>
<gene>
    <name evidence="7" type="ORF">ACFQBQ_00950</name>
</gene>